<protein>
    <recommendedName>
        <fullName evidence="9">Tryptophan synthase alpha chain</fullName>
        <ecNumber evidence="9">4.2.1.20</ecNumber>
    </recommendedName>
</protein>
<feature type="compositionally biased region" description="Low complexity" evidence="11">
    <location>
        <begin position="1"/>
        <end position="14"/>
    </location>
</feature>
<dbReference type="InterPro" id="IPR011060">
    <property type="entry name" value="RibuloseP-bd_barrel"/>
</dbReference>
<dbReference type="KEGG" id="ncv:NCAV_0760"/>
<keyword evidence="6 9" id="KW-0057">Aromatic amino acid biosynthesis</keyword>
<dbReference type="HAMAP" id="MF_00131">
    <property type="entry name" value="Trp_synth_alpha"/>
    <property type="match status" value="1"/>
</dbReference>
<comment type="subunit">
    <text evidence="3 9">Tetramer of two alpha and two beta chains.</text>
</comment>
<evidence type="ECO:0000313" key="13">
    <source>
        <dbReference type="Proteomes" id="UP000236248"/>
    </source>
</evidence>
<gene>
    <name evidence="9 12" type="primary">trpA</name>
    <name evidence="12" type="ORF">NCAV_0760</name>
</gene>
<dbReference type="GO" id="GO:0004834">
    <property type="term" value="F:tryptophan synthase activity"/>
    <property type="evidence" value="ECO:0007669"/>
    <property type="project" value="UniProtKB-UniRule"/>
</dbReference>
<dbReference type="PROSITE" id="PS00167">
    <property type="entry name" value="TRP_SYNTHASE_ALPHA"/>
    <property type="match status" value="1"/>
</dbReference>
<dbReference type="EMBL" id="LT981265">
    <property type="protein sequence ID" value="SPC33941.1"/>
    <property type="molecule type" value="Genomic_DNA"/>
</dbReference>
<dbReference type="Pfam" id="PF00290">
    <property type="entry name" value="Trp_syntA"/>
    <property type="match status" value="1"/>
</dbReference>
<evidence type="ECO:0000256" key="3">
    <source>
        <dbReference type="ARBA" id="ARBA00011270"/>
    </source>
</evidence>
<evidence type="ECO:0000313" key="12">
    <source>
        <dbReference type="EMBL" id="SPC33941.1"/>
    </source>
</evidence>
<evidence type="ECO:0000256" key="5">
    <source>
        <dbReference type="ARBA" id="ARBA00022822"/>
    </source>
</evidence>
<dbReference type="Proteomes" id="UP000236248">
    <property type="component" value="Chromosome NCAV"/>
</dbReference>
<dbReference type="EC" id="4.2.1.20" evidence="9"/>
<dbReference type="UniPathway" id="UPA00035">
    <property type="reaction ID" value="UER00044"/>
</dbReference>
<sequence>MSSSSSSRSSNNNSSRKENPIDVRLREVMARGEYALIGYMVAGYPDEHTCLDLALAMIDGGVDILEIGIPFSDPIADGPTIQRASYIALSNGITPRKAFDIARRIKDASNTPLVAMTYYNIVYRLGVERFMSMAREHGIDGLIVPDLTYEEADDVIRVAHIHGMDLIFLVAPNTSDERINMIAGVSKGFLYLVSVYGTTGERDRFYEYTTNAIRRVKGLMMGRVPLAVGFGISRKEHVRLMIDAGADAIVVGSAFINIIEKGNNDKDGMLKGIRQLAYELKQATKRLA</sequence>
<keyword evidence="7 9" id="KW-0456">Lyase</keyword>
<dbReference type="GeneID" id="41594822"/>
<dbReference type="InterPro" id="IPR013785">
    <property type="entry name" value="Aldolase_TIM"/>
</dbReference>
<evidence type="ECO:0000256" key="9">
    <source>
        <dbReference type="HAMAP-Rule" id="MF_00131"/>
    </source>
</evidence>
<feature type="region of interest" description="Disordered" evidence="11">
    <location>
        <begin position="1"/>
        <end position="21"/>
    </location>
</feature>
<evidence type="ECO:0000256" key="6">
    <source>
        <dbReference type="ARBA" id="ARBA00023141"/>
    </source>
</evidence>
<dbReference type="PANTHER" id="PTHR43406:SF1">
    <property type="entry name" value="TRYPTOPHAN SYNTHASE ALPHA CHAIN, CHLOROPLASTIC"/>
    <property type="match status" value="1"/>
</dbReference>
<comment type="pathway">
    <text evidence="2 9">Amino-acid biosynthesis; L-tryptophan biosynthesis; L-tryptophan from chorismate: step 5/5.</text>
</comment>
<evidence type="ECO:0000256" key="7">
    <source>
        <dbReference type="ARBA" id="ARBA00023239"/>
    </source>
</evidence>
<dbReference type="GO" id="GO:0005829">
    <property type="term" value="C:cytosol"/>
    <property type="evidence" value="ECO:0007669"/>
    <property type="project" value="TreeGrafter"/>
</dbReference>
<evidence type="ECO:0000256" key="11">
    <source>
        <dbReference type="SAM" id="MobiDB-lite"/>
    </source>
</evidence>
<evidence type="ECO:0000256" key="8">
    <source>
        <dbReference type="ARBA" id="ARBA00049047"/>
    </source>
</evidence>
<name>A0A2K5AQL2_9ARCH</name>
<dbReference type="Gene3D" id="3.20.20.70">
    <property type="entry name" value="Aldolase class I"/>
    <property type="match status" value="1"/>
</dbReference>
<keyword evidence="5 9" id="KW-0822">Tryptophan biosynthesis</keyword>
<evidence type="ECO:0000256" key="4">
    <source>
        <dbReference type="ARBA" id="ARBA00022605"/>
    </source>
</evidence>
<dbReference type="SUPFAM" id="SSF51366">
    <property type="entry name" value="Ribulose-phoshate binding barrel"/>
    <property type="match status" value="1"/>
</dbReference>
<keyword evidence="13" id="KW-1185">Reference proteome</keyword>
<comment type="similarity">
    <text evidence="9 10">Belongs to the TrpA family.</text>
</comment>
<dbReference type="NCBIfam" id="TIGR00262">
    <property type="entry name" value="trpA"/>
    <property type="match status" value="1"/>
</dbReference>
<proteinExistence type="inferred from homology"/>
<dbReference type="RefSeq" id="WP_103287292.1">
    <property type="nucleotide sequence ID" value="NZ_LT981265.1"/>
</dbReference>
<dbReference type="InterPro" id="IPR018204">
    <property type="entry name" value="Trp_synthase_alpha_AS"/>
</dbReference>
<reference evidence="13" key="1">
    <citation type="submission" date="2018-01" db="EMBL/GenBank/DDBJ databases">
        <authorList>
            <person name="Kerou L M."/>
        </authorList>
    </citation>
    <scope>NUCLEOTIDE SEQUENCE [LARGE SCALE GENOMIC DNA]</scope>
    <source>
        <strain evidence="13">SCU2</strain>
    </source>
</reference>
<dbReference type="CDD" id="cd04724">
    <property type="entry name" value="Tryptophan_synthase_alpha"/>
    <property type="match status" value="1"/>
</dbReference>
<comment type="catalytic activity">
    <reaction evidence="8 9">
        <text>(1S,2R)-1-C-(indol-3-yl)glycerol 3-phosphate + L-serine = D-glyceraldehyde 3-phosphate + L-tryptophan + H2O</text>
        <dbReference type="Rhea" id="RHEA:10532"/>
        <dbReference type="ChEBI" id="CHEBI:15377"/>
        <dbReference type="ChEBI" id="CHEBI:33384"/>
        <dbReference type="ChEBI" id="CHEBI:57912"/>
        <dbReference type="ChEBI" id="CHEBI:58866"/>
        <dbReference type="ChEBI" id="CHEBI:59776"/>
        <dbReference type="EC" id="4.2.1.20"/>
    </reaction>
</comment>
<dbReference type="InterPro" id="IPR002028">
    <property type="entry name" value="Trp_synthase_suA"/>
</dbReference>
<evidence type="ECO:0000256" key="1">
    <source>
        <dbReference type="ARBA" id="ARBA00003365"/>
    </source>
</evidence>
<comment type="function">
    <text evidence="1 9">The alpha subunit is responsible for the aldol cleavage of indoleglycerol phosphate to indole and glyceraldehyde 3-phosphate.</text>
</comment>
<organism evidence="12 13">
    <name type="scientific">Candidatus Nitrosocaldus cavascurensis</name>
    <dbReference type="NCBI Taxonomy" id="2058097"/>
    <lineage>
        <taxon>Archaea</taxon>
        <taxon>Nitrososphaerota</taxon>
        <taxon>Nitrososphaeria</taxon>
        <taxon>Candidatus Nitrosocaldales</taxon>
        <taxon>Candidatus Nitrosocaldaceae</taxon>
        <taxon>Candidatus Nitrosocaldus</taxon>
    </lineage>
</organism>
<feature type="active site" description="Proton acceptor" evidence="9">
    <location>
        <position position="66"/>
    </location>
</feature>
<feature type="active site" description="Proton acceptor" evidence="9">
    <location>
        <position position="77"/>
    </location>
</feature>
<dbReference type="AlphaFoldDB" id="A0A2K5AQL2"/>
<accession>A0A2K5AQL2</accession>
<dbReference type="PANTHER" id="PTHR43406">
    <property type="entry name" value="TRYPTOPHAN SYNTHASE, ALPHA CHAIN"/>
    <property type="match status" value="1"/>
</dbReference>
<evidence type="ECO:0000256" key="2">
    <source>
        <dbReference type="ARBA" id="ARBA00004733"/>
    </source>
</evidence>
<evidence type="ECO:0000256" key="10">
    <source>
        <dbReference type="RuleBase" id="RU003662"/>
    </source>
</evidence>
<dbReference type="FunFam" id="3.20.20.70:FF:000037">
    <property type="entry name" value="Tryptophan synthase alpha chain"/>
    <property type="match status" value="1"/>
</dbReference>
<keyword evidence="4 9" id="KW-0028">Amino-acid biosynthesis</keyword>